<accession>A0A411YCG9</accession>
<dbReference type="InterPro" id="IPR041698">
    <property type="entry name" value="Methyltransf_25"/>
</dbReference>
<evidence type="ECO:0000256" key="4">
    <source>
        <dbReference type="SAM" id="MobiDB-lite"/>
    </source>
</evidence>
<dbReference type="CDD" id="cd02440">
    <property type="entry name" value="AdoMet_MTases"/>
    <property type="match status" value="1"/>
</dbReference>
<keyword evidence="3" id="KW-0949">S-adenosyl-L-methionine</keyword>
<dbReference type="KEGG" id="erz:ER308_04295"/>
<reference evidence="6 7" key="1">
    <citation type="submission" date="2019-01" db="EMBL/GenBank/DDBJ databases">
        <title>Egibacter rhizosphaerae EGI 80759T.</title>
        <authorList>
            <person name="Chen D.-D."/>
            <person name="Tian Y."/>
            <person name="Jiao J.-Y."/>
            <person name="Zhang X.-T."/>
            <person name="Zhang Y.-G."/>
            <person name="Zhang Y."/>
            <person name="Xiao M."/>
            <person name="Shu W.-S."/>
            <person name="Li W.-J."/>
        </authorList>
    </citation>
    <scope>NUCLEOTIDE SEQUENCE [LARGE SCALE GENOMIC DNA]</scope>
    <source>
        <strain evidence="6 7">EGI 80759</strain>
    </source>
</reference>
<name>A0A411YCG9_9ACTN</name>
<dbReference type="PANTHER" id="PTHR43464">
    <property type="entry name" value="METHYLTRANSFERASE"/>
    <property type="match status" value="1"/>
</dbReference>
<dbReference type="Proteomes" id="UP000291469">
    <property type="component" value="Chromosome"/>
</dbReference>
<dbReference type="Pfam" id="PF13649">
    <property type="entry name" value="Methyltransf_25"/>
    <property type="match status" value="1"/>
</dbReference>
<evidence type="ECO:0000256" key="1">
    <source>
        <dbReference type="ARBA" id="ARBA00022603"/>
    </source>
</evidence>
<protein>
    <submittedName>
        <fullName evidence="6">Class I SAM-dependent methyltransferase</fullName>
    </submittedName>
</protein>
<feature type="domain" description="Methyltransferase" evidence="5">
    <location>
        <begin position="51"/>
        <end position="143"/>
    </location>
</feature>
<dbReference type="RefSeq" id="WP_131153834.1">
    <property type="nucleotide sequence ID" value="NZ_CP036402.1"/>
</dbReference>
<dbReference type="InterPro" id="IPR029063">
    <property type="entry name" value="SAM-dependent_MTases_sf"/>
</dbReference>
<dbReference type="OrthoDB" id="3825914at2"/>
<evidence type="ECO:0000313" key="7">
    <source>
        <dbReference type="Proteomes" id="UP000291469"/>
    </source>
</evidence>
<evidence type="ECO:0000256" key="3">
    <source>
        <dbReference type="ARBA" id="ARBA00022691"/>
    </source>
</evidence>
<dbReference type="Gene3D" id="3.40.50.150">
    <property type="entry name" value="Vaccinia Virus protein VP39"/>
    <property type="match status" value="1"/>
</dbReference>
<dbReference type="PANTHER" id="PTHR43464:SF19">
    <property type="entry name" value="UBIQUINONE BIOSYNTHESIS O-METHYLTRANSFERASE, MITOCHONDRIAL"/>
    <property type="match status" value="1"/>
</dbReference>
<proteinExistence type="predicted"/>
<dbReference type="AlphaFoldDB" id="A0A411YCG9"/>
<feature type="compositionally biased region" description="Basic and acidic residues" evidence="4">
    <location>
        <begin position="7"/>
        <end position="21"/>
    </location>
</feature>
<feature type="region of interest" description="Disordered" evidence="4">
    <location>
        <begin position="1"/>
        <end position="29"/>
    </location>
</feature>
<keyword evidence="2 6" id="KW-0808">Transferase</keyword>
<dbReference type="EMBL" id="CP036402">
    <property type="protein sequence ID" value="QBI18837.1"/>
    <property type="molecule type" value="Genomic_DNA"/>
</dbReference>
<evidence type="ECO:0000313" key="6">
    <source>
        <dbReference type="EMBL" id="QBI18837.1"/>
    </source>
</evidence>
<organism evidence="6 7">
    <name type="scientific">Egibacter rhizosphaerae</name>
    <dbReference type="NCBI Taxonomy" id="1670831"/>
    <lineage>
        <taxon>Bacteria</taxon>
        <taxon>Bacillati</taxon>
        <taxon>Actinomycetota</taxon>
        <taxon>Nitriliruptoria</taxon>
        <taxon>Egibacterales</taxon>
        <taxon>Egibacteraceae</taxon>
        <taxon>Egibacter</taxon>
    </lineage>
</organism>
<keyword evidence="1 6" id="KW-0489">Methyltransferase</keyword>
<dbReference type="SUPFAM" id="SSF53335">
    <property type="entry name" value="S-adenosyl-L-methionine-dependent methyltransferases"/>
    <property type="match status" value="1"/>
</dbReference>
<dbReference type="GO" id="GO:0032259">
    <property type="term" value="P:methylation"/>
    <property type="evidence" value="ECO:0007669"/>
    <property type="project" value="UniProtKB-KW"/>
</dbReference>
<dbReference type="GO" id="GO:0008168">
    <property type="term" value="F:methyltransferase activity"/>
    <property type="evidence" value="ECO:0007669"/>
    <property type="project" value="UniProtKB-KW"/>
</dbReference>
<keyword evidence="7" id="KW-1185">Reference proteome</keyword>
<evidence type="ECO:0000259" key="5">
    <source>
        <dbReference type="Pfam" id="PF13649"/>
    </source>
</evidence>
<evidence type="ECO:0000256" key="2">
    <source>
        <dbReference type="ARBA" id="ARBA00022679"/>
    </source>
</evidence>
<sequence length="206" mass="22050">MSAQGSGDHRGGERLPHDREASYAQTPPWDIGRPQAPFIALANAGHLHGAVLDLGCGTGEHALLAAEMGLPPTGVDLAPTAIATARDKARQRGLQARFLVDDALAVDMLDETFDVIIDCGFFHVLPDSARGSLVNVLGRVMASGAAYHLLCFSDRVPGSDGPRRIRQEEIRSIFAEGFSVESIAESQIEATFLDVPVPAWLARITR</sequence>
<gene>
    <name evidence="6" type="ORF">ER308_04295</name>
</gene>